<proteinExistence type="predicted"/>
<feature type="region of interest" description="Disordered" evidence="1">
    <location>
        <begin position="244"/>
        <end position="309"/>
    </location>
</feature>
<feature type="compositionally biased region" description="Basic and acidic residues" evidence="1">
    <location>
        <begin position="433"/>
        <end position="445"/>
    </location>
</feature>
<feature type="compositionally biased region" description="Low complexity" evidence="1">
    <location>
        <begin position="492"/>
        <end position="518"/>
    </location>
</feature>
<feature type="compositionally biased region" description="Basic and acidic residues" evidence="1">
    <location>
        <begin position="480"/>
        <end position="490"/>
    </location>
</feature>
<feature type="compositionally biased region" description="Basic and acidic residues" evidence="1">
    <location>
        <begin position="296"/>
        <end position="309"/>
    </location>
</feature>
<evidence type="ECO:0000313" key="4">
    <source>
        <dbReference type="Proteomes" id="UP001492380"/>
    </source>
</evidence>
<feature type="compositionally biased region" description="Basic and acidic residues" evidence="1">
    <location>
        <begin position="453"/>
        <end position="466"/>
    </location>
</feature>
<feature type="compositionally biased region" description="Basic and acidic residues" evidence="1">
    <location>
        <begin position="129"/>
        <end position="141"/>
    </location>
</feature>
<reference evidence="3 4" key="1">
    <citation type="submission" date="2024-04" db="EMBL/GenBank/DDBJ databases">
        <title>Phyllosticta paracitricarpa is synonymous to the EU quarantine fungus P. citricarpa based on phylogenomic analyses.</title>
        <authorList>
            <consortium name="Lawrence Berkeley National Laboratory"/>
            <person name="Van Ingen-Buijs V.A."/>
            <person name="Van Westerhoven A.C."/>
            <person name="Haridas S."/>
            <person name="Skiadas P."/>
            <person name="Martin F."/>
            <person name="Groenewald J.Z."/>
            <person name="Crous P.W."/>
            <person name="Seidl M.F."/>
        </authorList>
    </citation>
    <scope>NUCLEOTIDE SEQUENCE [LARGE SCALE GENOMIC DNA]</scope>
    <source>
        <strain evidence="3 4">CBS 123374</strain>
    </source>
</reference>
<dbReference type="InterPro" id="IPR008816">
    <property type="entry name" value="Gly_zipper_2TM_dom"/>
</dbReference>
<dbReference type="EMBL" id="JBBWRZ010000003">
    <property type="protein sequence ID" value="KAK8240819.1"/>
    <property type="molecule type" value="Genomic_DNA"/>
</dbReference>
<feature type="compositionally biased region" description="Basic residues" evidence="1">
    <location>
        <begin position="34"/>
        <end position="48"/>
    </location>
</feature>
<evidence type="ECO:0000313" key="3">
    <source>
        <dbReference type="EMBL" id="KAK8240819.1"/>
    </source>
</evidence>
<keyword evidence="4" id="KW-1185">Reference proteome</keyword>
<feature type="compositionally biased region" description="Basic and acidic residues" evidence="1">
    <location>
        <begin position="168"/>
        <end position="184"/>
    </location>
</feature>
<dbReference type="Pfam" id="PF05433">
    <property type="entry name" value="Rick_17kDa_Anti"/>
    <property type="match status" value="1"/>
</dbReference>
<feature type="region of interest" description="Disordered" evidence="1">
    <location>
        <begin position="422"/>
        <end position="518"/>
    </location>
</feature>
<gene>
    <name evidence="3" type="ORF">HDK90DRAFT_196514</name>
</gene>
<organism evidence="3 4">
    <name type="scientific">Phyllosticta capitalensis</name>
    <dbReference type="NCBI Taxonomy" id="121624"/>
    <lineage>
        <taxon>Eukaryota</taxon>
        <taxon>Fungi</taxon>
        <taxon>Dikarya</taxon>
        <taxon>Ascomycota</taxon>
        <taxon>Pezizomycotina</taxon>
        <taxon>Dothideomycetes</taxon>
        <taxon>Dothideomycetes incertae sedis</taxon>
        <taxon>Botryosphaeriales</taxon>
        <taxon>Phyllostictaceae</taxon>
        <taxon>Phyllosticta</taxon>
    </lineage>
</organism>
<dbReference type="Proteomes" id="UP001492380">
    <property type="component" value="Unassembled WGS sequence"/>
</dbReference>
<feature type="compositionally biased region" description="Basic and acidic residues" evidence="1">
    <location>
        <begin position="203"/>
        <end position="231"/>
    </location>
</feature>
<protein>
    <recommendedName>
        <fullName evidence="2">Glycine zipper 2TM domain-containing protein</fullName>
    </recommendedName>
</protein>
<feature type="compositionally biased region" description="Basic and acidic residues" evidence="1">
    <location>
        <begin position="84"/>
        <end position="106"/>
    </location>
</feature>
<feature type="region of interest" description="Disordered" evidence="1">
    <location>
        <begin position="334"/>
        <end position="398"/>
    </location>
</feature>
<comment type="caution">
    <text evidence="3">The sequence shown here is derived from an EMBL/GenBank/DDBJ whole genome shotgun (WGS) entry which is preliminary data.</text>
</comment>
<accession>A0ABR1YX87</accession>
<name>A0ABR1YX87_9PEZI</name>
<evidence type="ECO:0000259" key="2">
    <source>
        <dbReference type="Pfam" id="PF05433"/>
    </source>
</evidence>
<feature type="compositionally biased region" description="Low complexity" evidence="1">
    <location>
        <begin position="245"/>
        <end position="263"/>
    </location>
</feature>
<feature type="region of interest" description="Disordered" evidence="1">
    <location>
        <begin position="34"/>
        <end position="231"/>
    </location>
</feature>
<evidence type="ECO:0000256" key="1">
    <source>
        <dbReference type="SAM" id="MobiDB-lite"/>
    </source>
</evidence>
<feature type="domain" description="Glycine zipper 2TM" evidence="2">
    <location>
        <begin position="522"/>
        <end position="559"/>
    </location>
</feature>
<sequence>MPGHEELLDMGLDGLDKFVNSKYYDKAYDSIPAAKRRISRLRHRRRSRGQADHQQEVVVDTEGPPAPKDGEWDGFVARGGSLRGQDRGESMELVRYEGGREDDREAATPPPQQQHRRSSQRARSSVYEQDVRFRDASPRSLRDHRRDHHLDDAASLRSGPREPSSVYHQDRYRDKEPNYRVEAEHYDDDFDSRPLRRPSRRAPPRDHDYRGRPRDRRDNVPRSYDIDLSDRQLLSREIITEEYWPPWQNQQLQRQQQQRQPPRARSEYTPAELPDRTRALSASGLEQNREPFSNRYYKDDTDSEDEMARNRKDFTRAYVETSAFNDVEAAAARASGATGLGRISPATTSDAPRRARSRSTRRPTFVEPLPSPPRSPIPGSRPVGDYMPAPHPRAAVAAGAMSQSRALILRSDRDADLDGAASSSAVVVAPQPRAEEREVRFRDGPRSFSHSHHSVDRAEWDGERARRGSVRSLNSSTFPRRRERDRDHLRPPLRTTSPPLPRGSNSVRGRSSSRPPVGGIASTALGALAGGFVGTEFSKGNTLATVAAAVVGAVGAHEAERKYEKRRASRTRREDAGAYAALGSERERDEWDWYRRSRARRSSR</sequence>